<dbReference type="PANTHER" id="PTHR43798">
    <property type="entry name" value="MONOACYLGLYCEROL LIPASE"/>
    <property type="match status" value="1"/>
</dbReference>
<keyword evidence="1 4" id="KW-0378">Hydrolase</keyword>
<dbReference type="PROSITE" id="PS50005">
    <property type="entry name" value="TPR"/>
    <property type="match status" value="1"/>
</dbReference>
<dbReference type="SUPFAM" id="SSF48452">
    <property type="entry name" value="TPR-like"/>
    <property type="match status" value="1"/>
</dbReference>
<sequence length="391" mass="43946">MKNYFLISTIVFFSFISAKSQSKVIDTLVDVGNHKIHFKIIKGEGIPILFDAGGGNDGSVWNSILDQTSKITNATLITYDRAGFGKSTIDTLQKDDSKHGIISSIEDLEIGLKKLGYDKEIMLVSHSYGGYLSELYASRHPKLVKGVVLIDVNHNYYEDGYIEKVVATQDKLIPQWKKNNKGTYYMASTILETVKIMSKVSIPQNIPVVDFVNGIPFLKTTEEIERWKECHRNYVANNANVTGIIAHGCGHGIWMGNPPLIITTIAKLYARTSNQKAEIQERALQYSITACNEEKAEDLTFNNSDDDLNTWGYELLGKNENQKAAEVFKLNMLLNPTNANTYDSYGEALLKIDQKEEAIKMYKKSIELNPENKNGKEVLEKITKDNAKQLN</sequence>
<evidence type="ECO:0000313" key="5">
    <source>
        <dbReference type="Proteomes" id="UP000182961"/>
    </source>
</evidence>
<dbReference type="Pfam" id="PF00561">
    <property type="entry name" value="Abhydrolase_1"/>
    <property type="match status" value="1"/>
</dbReference>
<dbReference type="Proteomes" id="UP000182961">
    <property type="component" value="Unassembled WGS sequence"/>
</dbReference>
<accession>A0A1I4S141</accession>
<dbReference type="PANTHER" id="PTHR43798:SF31">
    <property type="entry name" value="AB HYDROLASE SUPERFAMILY PROTEIN YCLE"/>
    <property type="match status" value="1"/>
</dbReference>
<evidence type="ECO:0000256" key="1">
    <source>
        <dbReference type="ARBA" id="ARBA00022801"/>
    </source>
</evidence>
<reference evidence="5" key="1">
    <citation type="submission" date="2016-10" db="EMBL/GenBank/DDBJ databases">
        <authorList>
            <person name="Varghese N."/>
            <person name="Submissions S."/>
        </authorList>
    </citation>
    <scope>NUCLEOTIDE SEQUENCE [LARGE SCALE GENOMIC DNA]</scope>
    <source>
        <strain evidence="5">DSM 4002</strain>
    </source>
</reference>
<dbReference type="InterPro" id="IPR011990">
    <property type="entry name" value="TPR-like_helical_dom_sf"/>
</dbReference>
<dbReference type="SUPFAM" id="SSF53474">
    <property type="entry name" value="alpha/beta-Hydrolases"/>
    <property type="match status" value="1"/>
</dbReference>
<dbReference type="SMART" id="SM00028">
    <property type="entry name" value="TPR"/>
    <property type="match status" value="1"/>
</dbReference>
<dbReference type="eggNOG" id="COG0596">
    <property type="taxonomic scope" value="Bacteria"/>
</dbReference>
<dbReference type="InterPro" id="IPR000073">
    <property type="entry name" value="AB_hydrolase_1"/>
</dbReference>
<dbReference type="EMBL" id="FOUT01000001">
    <property type="protein sequence ID" value="SFM58256.1"/>
    <property type="molecule type" value="Genomic_DNA"/>
</dbReference>
<dbReference type="GO" id="GO:0016787">
    <property type="term" value="F:hydrolase activity"/>
    <property type="evidence" value="ECO:0007669"/>
    <property type="project" value="UniProtKB-KW"/>
</dbReference>
<dbReference type="PROSITE" id="PS50293">
    <property type="entry name" value="TPR_REGION"/>
    <property type="match status" value="1"/>
</dbReference>
<name>A0A1I4S141_9FLAO</name>
<dbReference type="eggNOG" id="COG4783">
    <property type="taxonomic scope" value="Bacteria"/>
</dbReference>
<feature type="domain" description="AB hydrolase-1" evidence="3">
    <location>
        <begin position="47"/>
        <end position="152"/>
    </location>
</feature>
<dbReference type="Gene3D" id="1.25.40.10">
    <property type="entry name" value="Tetratricopeptide repeat domain"/>
    <property type="match status" value="1"/>
</dbReference>
<dbReference type="RefSeq" id="WP_024981409.1">
    <property type="nucleotide sequence ID" value="NZ_CBCRUM010000004.1"/>
</dbReference>
<evidence type="ECO:0000313" key="4">
    <source>
        <dbReference type="EMBL" id="SFM58256.1"/>
    </source>
</evidence>
<dbReference type="GO" id="GO:0016020">
    <property type="term" value="C:membrane"/>
    <property type="evidence" value="ECO:0007669"/>
    <property type="project" value="TreeGrafter"/>
</dbReference>
<proteinExistence type="predicted"/>
<evidence type="ECO:0000256" key="2">
    <source>
        <dbReference type="PROSITE-ProRule" id="PRU00339"/>
    </source>
</evidence>
<dbReference type="Gene3D" id="3.40.50.1820">
    <property type="entry name" value="alpha/beta hydrolase"/>
    <property type="match status" value="1"/>
</dbReference>
<dbReference type="InterPro" id="IPR050266">
    <property type="entry name" value="AB_hydrolase_sf"/>
</dbReference>
<dbReference type="AlphaFoldDB" id="A0A1I4S141"/>
<organism evidence="4 5">
    <name type="scientific">Flavobacterium succinicans</name>
    <dbReference type="NCBI Taxonomy" id="29536"/>
    <lineage>
        <taxon>Bacteria</taxon>
        <taxon>Pseudomonadati</taxon>
        <taxon>Bacteroidota</taxon>
        <taxon>Flavobacteriia</taxon>
        <taxon>Flavobacteriales</taxon>
        <taxon>Flavobacteriaceae</taxon>
        <taxon>Flavobacterium</taxon>
    </lineage>
</organism>
<keyword evidence="5" id="KW-1185">Reference proteome</keyword>
<gene>
    <name evidence="4" type="ORF">SAMN05444143_101620</name>
</gene>
<protein>
    <submittedName>
        <fullName evidence="4">Alpha/beta hydrolase fold</fullName>
    </submittedName>
</protein>
<evidence type="ECO:0000259" key="3">
    <source>
        <dbReference type="Pfam" id="PF00561"/>
    </source>
</evidence>
<feature type="repeat" description="TPR" evidence="2">
    <location>
        <begin position="339"/>
        <end position="372"/>
    </location>
</feature>
<dbReference type="InterPro" id="IPR019734">
    <property type="entry name" value="TPR_rpt"/>
</dbReference>
<dbReference type="InterPro" id="IPR029058">
    <property type="entry name" value="AB_hydrolase_fold"/>
</dbReference>
<keyword evidence="2" id="KW-0802">TPR repeat</keyword>